<protein>
    <recommendedName>
        <fullName evidence="11">Aminopeptidase</fullName>
    </recommendedName>
</protein>
<sequence length="399" mass="45276">MLTEKQLVNYADVLIWGLKTARSGKYKKGDIVLIRFNLPALRLAEILNEKLLKIGINPVLRIGVTPVMERNFFDIADSKQLIFTAPGEEELYKNINGSIFLHAPESITHLRGVDPKKIGKATVARKHLKDILDKREEEGIFGWTLCMLPTEELAKHARLSIKQYTDEIAAACFLNKKSPVEEWQKVYQDAARIKKWLNSMSVKTFHIESENTDLEITPGDQRKWIGISGHNIPSFELFLSPDWRNTKGVYFANQPSYRSGNYVENVRLEFKKGEAVKIEAETGEEFVKNQLAMDKGANKIGEFSLTDKRFSKIKKFMANTLFDENYGGSFGNCHIALGSSYSDTFSGNPKNLTKEIKKNLGFNDSALHWDLVNTEKKRVTANLESGKTVTIYENGKFPI</sequence>
<comment type="cofactor">
    <cofactor evidence="1">
        <name>Co(2+)</name>
        <dbReference type="ChEBI" id="CHEBI:48828"/>
    </cofactor>
</comment>
<dbReference type="PRINTS" id="PR00919">
    <property type="entry name" value="THERMOPTASE"/>
</dbReference>
<keyword evidence="8" id="KW-0378">Hydrolase</keyword>
<dbReference type="GO" id="GO:0004177">
    <property type="term" value="F:aminopeptidase activity"/>
    <property type="evidence" value="ECO:0007669"/>
    <property type="project" value="UniProtKB-KW"/>
</dbReference>
<proteinExistence type="inferred from homology"/>
<evidence type="ECO:0000256" key="4">
    <source>
        <dbReference type="ARBA" id="ARBA00008236"/>
    </source>
</evidence>
<dbReference type="GO" id="GO:0006508">
    <property type="term" value="P:proteolysis"/>
    <property type="evidence" value="ECO:0007669"/>
    <property type="project" value="UniProtKB-KW"/>
</dbReference>
<dbReference type="SUPFAM" id="SSF144052">
    <property type="entry name" value="Thermophilic metalloprotease-like"/>
    <property type="match status" value="1"/>
</dbReference>
<comment type="similarity">
    <text evidence="4">Belongs to the peptidase M29 family.</text>
</comment>
<keyword evidence="5" id="KW-0031">Aminopeptidase</keyword>
<dbReference type="Pfam" id="PF02073">
    <property type="entry name" value="Peptidase_M29"/>
    <property type="match status" value="1"/>
</dbReference>
<evidence type="ECO:0000256" key="1">
    <source>
        <dbReference type="ARBA" id="ARBA00001941"/>
    </source>
</evidence>
<dbReference type="GO" id="GO:0046872">
    <property type="term" value="F:metal ion binding"/>
    <property type="evidence" value="ECO:0007669"/>
    <property type="project" value="UniProtKB-KW"/>
</dbReference>
<gene>
    <name evidence="10" type="ORF">N47_A09260</name>
</gene>
<reference evidence="10" key="1">
    <citation type="journal article" date="2011" name="Environ. Microbiol.">
        <title>Genomic insights into the metabolic potential of the polycyclic aromatic hydrocarbon degrading sulfate-reducing Deltaproteobacterium N47.</title>
        <authorList>
            <person name="Bergmann F."/>
            <person name="Selesi D."/>
            <person name="Weinmaier T."/>
            <person name="Tischler P."/>
            <person name="Rattei T."/>
            <person name="Meckenstock R.U."/>
        </authorList>
    </citation>
    <scope>NUCLEOTIDE SEQUENCE</scope>
</reference>
<evidence type="ECO:0000256" key="2">
    <source>
        <dbReference type="ARBA" id="ARBA00001946"/>
    </source>
</evidence>
<keyword evidence="7" id="KW-0479">Metal-binding</keyword>
<dbReference type="InterPro" id="IPR035097">
    <property type="entry name" value="M29_N-terminal"/>
</dbReference>
<name>E1Y8K3_9BACT</name>
<comment type="cofactor">
    <cofactor evidence="3">
        <name>Zn(2+)</name>
        <dbReference type="ChEBI" id="CHEBI:29105"/>
    </cofactor>
</comment>
<dbReference type="Gene3D" id="3.40.1830.10">
    <property type="entry name" value="Thermophilic metalloprotease (M29)"/>
    <property type="match status" value="1"/>
</dbReference>
<dbReference type="PANTHER" id="PTHR34448:SF3">
    <property type="entry name" value="AMINOPEPTIDASE AMPS"/>
    <property type="match status" value="1"/>
</dbReference>
<keyword evidence="9" id="KW-0482">Metalloprotease</keyword>
<evidence type="ECO:0000256" key="5">
    <source>
        <dbReference type="ARBA" id="ARBA00022438"/>
    </source>
</evidence>
<keyword evidence="6" id="KW-0645">Protease</keyword>
<comment type="cofactor">
    <cofactor evidence="2">
        <name>Mg(2+)</name>
        <dbReference type="ChEBI" id="CHEBI:18420"/>
    </cofactor>
</comment>
<accession>E1Y8K3</accession>
<evidence type="ECO:0000256" key="7">
    <source>
        <dbReference type="ARBA" id="ARBA00022723"/>
    </source>
</evidence>
<evidence type="ECO:0000256" key="8">
    <source>
        <dbReference type="ARBA" id="ARBA00022801"/>
    </source>
</evidence>
<dbReference type="EMBL" id="FR695864">
    <property type="protein sequence ID" value="CBX26897.1"/>
    <property type="molecule type" value="Genomic_DNA"/>
</dbReference>
<dbReference type="InterPro" id="IPR052170">
    <property type="entry name" value="M29_Exopeptidase"/>
</dbReference>
<dbReference type="PANTHER" id="PTHR34448">
    <property type="entry name" value="AMINOPEPTIDASE"/>
    <property type="match status" value="1"/>
</dbReference>
<evidence type="ECO:0000256" key="6">
    <source>
        <dbReference type="ARBA" id="ARBA00022670"/>
    </source>
</evidence>
<dbReference type="GO" id="GO:0008237">
    <property type="term" value="F:metallopeptidase activity"/>
    <property type="evidence" value="ECO:0007669"/>
    <property type="project" value="UniProtKB-KW"/>
</dbReference>
<evidence type="ECO:0008006" key="11">
    <source>
        <dbReference type="Google" id="ProtNLM"/>
    </source>
</evidence>
<dbReference type="InterPro" id="IPR000787">
    <property type="entry name" value="Peptidase_M29"/>
</dbReference>
<organism evidence="10">
    <name type="scientific">uncultured Desulfobacterium sp</name>
    <dbReference type="NCBI Taxonomy" id="201089"/>
    <lineage>
        <taxon>Bacteria</taxon>
        <taxon>Pseudomonadati</taxon>
        <taxon>Thermodesulfobacteriota</taxon>
        <taxon>Desulfobacteria</taxon>
        <taxon>Desulfobacterales</taxon>
        <taxon>Desulfobacteriaceae</taxon>
        <taxon>Desulfobacterium</taxon>
        <taxon>environmental samples</taxon>
    </lineage>
</organism>
<evidence type="ECO:0000256" key="9">
    <source>
        <dbReference type="ARBA" id="ARBA00023049"/>
    </source>
</evidence>
<evidence type="ECO:0000313" key="10">
    <source>
        <dbReference type="EMBL" id="CBX26897.1"/>
    </source>
</evidence>
<evidence type="ECO:0000256" key="3">
    <source>
        <dbReference type="ARBA" id="ARBA00001947"/>
    </source>
</evidence>
<dbReference type="AlphaFoldDB" id="E1Y8K3"/>